<keyword evidence="2" id="KW-0408">Iron</keyword>
<name>A0A8K0QSL7_9PLEO</name>
<protein>
    <recommendedName>
        <fullName evidence="3">Fe2OG dioxygenase domain-containing protein</fullName>
    </recommendedName>
</protein>
<dbReference type="OrthoDB" id="288590at2759"/>
<evidence type="ECO:0000313" key="5">
    <source>
        <dbReference type="Proteomes" id="UP000813461"/>
    </source>
</evidence>
<dbReference type="PANTHER" id="PTHR47990">
    <property type="entry name" value="2-OXOGLUTARATE (2OG) AND FE(II)-DEPENDENT OXYGENASE SUPERFAMILY PROTEIN-RELATED"/>
    <property type="match status" value="1"/>
</dbReference>
<proteinExistence type="inferred from homology"/>
<sequence>MTEQVPVIDLAPYYVAGSQHHEAQRTIQAIHAAASTWGFFVVTGTKISPQVQSSILSSSRSFFDLPLDVKKALDVRNGGAAWRGYMPLGGEQTHDHMDWKEGLYVGPENADDHPLVGLPLHGKNQFPDHELPNMRHEVLDYVNEATKLGETLTEVFSLGLGLNQTDLHKRLLEPEPVVLFRCFKYMPTDSDASDESDEDGNAGFGIGEHTDFGYLTILKVDSPGLQVLSPSDKWVDVPYIENSFIVNIGDMFDQLTNGRYRSRPHRVRRPLPNSPPRFSFPLFFDFAWNAEMKRLQLEHLPPLSDAEKRLAEARWSRTTFREVSGTWSQYLARKVQKVFPDLHLPDFEPNAGPSTRFHMVVDCS</sequence>
<reference evidence="4" key="1">
    <citation type="journal article" date="2021" name="Nat. Commun.">
        <title>Genetic determinants of endophytism in the Arabidopsis root mycobiome.</title>
        <authorList>
            <person name="Mesny F."/>
            <person name="Miyauchi S."/>
            <person name="Thiergart T."/>
            <person name="Pickel B."/>
            <person name="Atanasova L."/>
            <person name="Karlsson M."/>
            <person name="Huettel B."/>
            <person name="Barry K.W."/>
            <person name="Haridas S."/>
            <person name="Chen C."/>
            <person name="Bauer D."/>
            <person name="Andreopoulos W."/>
            <person name="Pangilinan J."/>
            <person name="LaButti K."/>
            <person name="Riley R."/>
            <person name="Lipzen A."/>
            <person name="Clum A."/>
            <person name="Drula E."/>
            <person name="Henrissat B."/>
            <person name="Kohler A."/>
            <person name="Grigoriev I.V."/>
            <person name="Martin F.M."/>
            <person name="Hacquard S."/>
        </authorList>
    </citation>
    <scope>NUCLEOTIDE SEQUENCE</scope>
    <source>
        <strain evidence="4">MPI-SDFR-AT-0120</strain>
    </source>
</reference>
<dbReference type="Pfam" id="PF14226">
    <property type="entry name" value="DIOX_N"/>
    <property type="match status" value="1"/>
</dbReference>
<dbReference type="GO" id="GO:0016491">
    <property type="term" value="F:oxidoreductase activity"/>
    <property type="evidence" value="ECO:0007669"/>
    <property type="project" value="UniProtKB-KW"/>
</dbReference>
<dbReference type="GO" id="GO:0046872">
    <property type="term" value="F:metal ion binding"/>
    <property type="evidence" value="ECO:0007669"/>
    <property type="project" value="UniProtKB-KW"/>
</dbReference>
<evidence type="ECO:0000259" key="3">
    <source>
        <dbReference type="PROSITE" id="PS51471"/>
    </source>
</evidence>
<keyword evidence="2" id="KW-0479">Metal-binding</keyword>
<dbReference type="Proteomes" id="UP000813461">
    <property type="component" value="Unassembled WGS sequence"/>
</dbReference>
<organism evidence="4 5">
    <name type="scientific">Paraphoma chrysanthemicola</name>
    <dbReference type="NCBI Taxonomy" id="798071"/>
    <lineage>
        <taxon>Eukaryota</taxon>
        <taxon>Fungi</taxon>
        <taxon>Dikarya</taxon>
        <taxon>Ascomycota</taxon>
        <taxon>Pezizomycotina</taxon>
        <taxon>Dothideomycetes</taxon>
        <taxon>Pleosporomycetidae</taxon>
        <taxon>Pleosporales</taxon>
        <taxon>Pleosporineae</taxon>
        <taxon>Phaeosphaeriaceae</taxon>
        <taxon>Paraphoma</taxon>
    </lineage>
</organism>
<dbReference type="InterPro" id="IPR050231">
    <property type="entry name" value="Iron_ascorbate_oxido_reductase"/>
</dbReference>
<keyword evidence="5" id="KW-1185">Reference proteome</keyword>
<dbReference type="GO" id="GO:0044283">
    <property type="term" value="P:small molecule biosynthetic process"/>
    <property type="evidence" value="ECO:0007669"/>
    <property type="project" value="UniProtKB-ARBA"/>
</dbReference>
<comment type="similarity">
    <text evidence="1 2">Belongs to the iron/ascorbate-dependent oxidoreductase family.</text>
</comment>
<evidence type="ECO:0000256" key="1">
    <source>
        <dbReference type="ARBA" id="ARBA00008056"/>
    </source>
</evidence>
<dbReference type="Pfam" id="PF03171">
    <property type="entry name" value="2OG-FeII_Oxy"/>
    <property type="match status" value="1"/>
</dbReference>
<dbReference type="InterPro" id="IPR044861">
    <property type="entry name" value="IPNS-like_FE2OG_OXY"/>
</dbReference>
<dbReference type="InterPro" id="IPR026992">
    <property type="entry name" value="DIOX_N"/>
</dbReference>
<keyword evidence="2" id="KW-0560">Oxidoreductase</keyword>
<dbReference type="Gene3D" id="2.60.120.330">
    <property type="entry name" value="B-lactam Antibiotic, Isopenicillin N Synthase, Chain"/>
    <property type="match status" value="1"/>
</dbReference>
<dbReference type="SUPFAM" id="SSF51197">
    <property type="entry name" value="Clavaminate synthase-like"/>
    <property type="match status" value="1"/>
</dbReference>
<feature type="domain" description="Fe2OG dioxygenase" evidence="3">
    <location>
        <begin position="175"/>
        <end position="286"/>
    </location>
</feature>
<dbReference type="InterPro" id="IPR005123">
    <property type="entry name" value="Oxoglu/Fe-dep_dioxygenase_dom"/>
</dbReference>
<dbReference type="EMBL" id="JAGMVJ010000031">
    <property type="protein sequence ID" value="KAH7068682.1"/>
    <property type="molecule type" value="Genomic_DNA"/>
</dbReference>
<comment type="caution">
    <text evidence="4">The sequence shown here is derived from an EMBL/GenBank/DDBJ whole genome shotgun (WGS) entry which is preliminary data.</text>
</comment>
<gene>
    <name evidence="4" type="ORF">FB567DRAFT_615110</name>
</gene>
<evidence type="ECO:0000256" key="2">
    <source>
        <dbReference type="RuleBase" id="RU003682"/>
    </source>
</evidence>
<dbReference type="InterPro" id="IPR027443">
    <property type="entry name" value="IPNS-like_sf"/>
</dbReference>
<dbReference type="AlphaFoldDB" id="A0A8K0QSL7"/>
<evidence type="ECO:0000313" key="4">
    <source>
        <dbReference type="EMBL" id="KAH7068682.1"/>
    </source>
</evidence>
<accession>A0A8K0QSL7</accession>
<dbReference type="PROSITE" id="PS51471">
    <property type="entry name" value="FE2OG_OXY"/>
    <property type="match status" value="1"/>
</dbReference>